<evidence type="ECO:0000313" key="1">
    <source>
        <dbReference type="EMBL" id="MBB4014845.1"/>
    </source>
</evidence>
<dbReference type="EMBL" id="JACIET010000004">
    <property type="protein sequence ID" value="MBB4014845.1"/>
    <property type="molecule type" value="Genomic_DNA"/>
</dbReference>
<dbReference type="Gene3D" id="3.30.530.20">
    <property type="match status" value="1"/>
</dbReference>
<sequence length="178" mass="19875">MRILIRLMAGLALVAVLLVCVGWFLPARYAVSRTVMFASPPEKIWPLIESPREWARWTVWNQRDPAMKMRYSGAERGAGAAWAWESHSEGNGRMTFTAADAPRRLAYRLEFPDFEGGTNTGELLLVPDGKGTRVTWSMQGEMGGNPILRWFGLLMDRMVGPDFDGGLARLRTLADSAT</sequence>
<organism evidence="1 2">
    <name type="scientific">Niveibacterium umoris</name>
    <dbReference type="NCBI Taxonomy" id="1193620"/>
    <lineage>
        <taxon>Bacteria</taxon>
        <taxon>Pseudomonadati</taxon>
        <taxon>Pseudomonadota</taxon>
        <taxon>Betaproteobacteria</taxon>
        <taxon>Rhodocyclales</taxon>
        <taxon>Rhodocyclaceae</taxon>
        <taxon>Niveibacterium</taxon>
    </lineage>
</organism>
<dbReference type="Proteomes" id="UP000561045">
    <property type="component" value="Unassembled WGS sequence"/>
</dbReference>
<dbReference type="CDD" id="cd07818">
    <property type="entry name" value="SRPBCC_1"/>
    <property type="match status" value="1"/>
</dbReference>
<keyword evidence="2" id="KW-1185">Reference proteome</keyword>
<dbReference type="Pfam" id="PF10604">
    <property type="entry name" value="Polyketide_cyc2"/>
    <property type="match status" value="1"/>
</dbReference>
<proteinExistence type="predicted"/>
<dbReference type="AlphaFoldDB" id="A0A840BNG8"/>
<dbReference type="InterPro" id="IPR019587">
    <property type="entry name" value="Polyketide_cyclase/dehydratase"/>
</dbReference>
<accession>A0A840BNG8</accession>
<protein>
    <submittedName>
        <fullName evidence="1">Uncharacterized protein YndB with AHSA1/START domain</fullName>
    </submittedName>
</protein>
<name>A0A840BNG8_9RHOO</name>
<gene>
    <name evidence="1" type="ORF">GGR36_004202</name>
</gene>
<dbReference type="SUPFAM" id="SSF55961">
    <property type="entry name" value="Bet v1-like"/>
    <property type="match status" value="1"/>
</dbReference>
<dbReference type="InterPro" id="IPR023393">
    <property type="entry name" value="START-like_dom_sf"/>
</dbReference>
<reference evidence="1 2" key="1">
    <citation type="submission" date="2020-08" db="EMBL/GenBank/DDBJ databases">
        <title>Genomic Encyclopedia of Type Strains, Phase IV (KMG-IV): sequencing the most valuable type-strain genomes for metagenomic binning, comparative biology and taxonomic classification.</title>
        <authorList>
            <person name="Goeker M."/>
        </authorList>
    </citation>
    <scope>NUCLEOTIDE SEQUENCE [LARGE SCALE GENOMIC DNA]</scope>
    <source>
        <strain evidence="1 2">DSM 106739</strain>
    </source>
</reference>
<comment type="caution">
    <text evidence="1">The sequence shown here is derived from an EMBL/GenBank/DDBJ whole genome shotgun (WGS) entry which is preliminary data.</text>
</comment>
<dbReference type="RefSeq" id="WP_183638218.1">
    <property type="nucleotide sequence ID" value="NZ_BAABLE010000024.1"/>
</dbReference>
<evidence type="ECO:0000313" key="2">
    <source>
        <dbReference type="Proteomes" id="UP000561045"/>
    </source>
</evidence>